<dbReference type="FunFam" id="2.40.50.140:FF:000004">
    <property type="entry name" value="Elongation factor P"/>
    <property type="match status" value="1"/>
</dbReference>
<dbReference type="PROSITE" id="PS01275">
    <property type="entry name" value="EFP"/>
    <property type="match status" value="1"/>
</dbReference>
<evidence type="ECO:0000256" key="3">
    <source>
        <dbReference type="ARBA" id="ARBA00009479"/>
    </source>
</evidence>
<dbReference type="InterPro" id="IPR013852">
    <property type="entry name" value="Transl_elong_P/YeiP_CS"/>
</dbReference>
<name>A0A2M8KCA8_9BACT</name>
<dbReference type="SMART" id="SM00841">
    <property type="entry name" value="Elong-fact-P_C"/>
    <property type="match status" value="1"/>
</dbReference>
<dbReference type="InterPro" id="IPR015365">
    <property type="entry name" value="Elong-fact-P_C"/>
</dbReference>
<dbReference type="GO" id="GO:0043043">
    <property type="term" value="P:peptide biosynthetic process"/>
    <property type="evidence" value="ECO:0007669"/>
    <property type="project" value="InterPro"/>
</dbReference>
<protein>
    <submittedName>
        <fullName evidence="8">Elongation factor P</fullName>
    </submittedName>
</protein>
<comment type="similarity">
    <text evidence="3">Belongs to the elongation factor P family.</text>
</comment>
<comment type="pathway">
    <text evidence="2">Protein biosynthesis; polypeptide chain elongation.</text>
</comment>
<feature type="domain" description="Elongation factor P C-terminal" evidence="7">
    <location>
        <begin position="142"/>
        <end position="197"/>
    </location>
</feature>
<dbReference type="Proteomes" id="UP000231648">
    <property type="component" value="Unassembled WGS sequence"/>
</dbReference>
<dbReference type="InterPro" id="IPR013185">
    <property type="entry name" value="Transl_elong_KOW-like"/>
</dbReference>
<evidence type="ECO:0000313" key="9">
    <source>
        <dbReference type="Proteomes" id="UP000231648"/>
    </source>
</evidence>
<evidence type="ECO:0000313" key="8">
    <source>
        <dbReference type="EMBL" id="PJE57559.1"/>
    </source>
</evidence>
<evidence type="ECO:0000256" key="1">
    <source>
        <dbReference type="ARBA" id="ARBA00004496"/>
    </source>
</evidence>
<dbReference type="PANTHER" id="PTHR30053">
    <property type="entry name" value="ELONGATION FACTOR P"/>
    <property type="match status" value="1"/>
</dbReference>
<dbReference type="PANTHER" id="PTHR30053:SF12">
    <property type="entry name" value="ELONGATION FACTOR P (EF-P) FAMILY PROTEIN"/>
    <property type="match status" value="1"/>
</dbReference>
<dbReference type="SUPFAM" id="SSF50249">
    <property type="entry name" value="Nucleic acid-binding proteins"/>
    <property type="match status" value="1"/>
</dbReference>
<dbReference type="InterPro" id="IPR020599">
    <property type="entry name" value="Transl_elong_fac_P/YeiP"/>
</dbReference>
<dbReference type="AlphaFoldDB" id="A0A2M8KCA8"/>
<dbReference type="SUPFAM" id="SSF50104">
    <property type="entry name" value="Translation proteins SH3-like domain"/>
    <property type="match status" value="1"/>
</dbReference>
<sequence length="203" mass="23072">MINYNNLKPGTVFILDGQPYQVVEFSFLRMQQRKPVAQTKIRNLITGKVISRNFQHTESFEEAEIKYREVKFLYSHPDRKSSISNGTSRGKFIFCEINDPSKRFELSEEQIGDASRFLKPNSEVSIMEFQDKIINISLPIKLEFKVIEAPPSVRGNTAQGGVKVVKIETGALINVPLFIGEGDIIRINTQTGEYTERVEKGAK</sequence>
<dbReference type="NCBIfam" id="NF001810">
    <property type="entry name" value="PRK00529.1"/>
    <property type="match status" value="1"/>
</dbReference>
<dbReference type="GO" id="GO:0003746">
    <property type="term" value="F:translation elongation factor activity"/>
    <property type="evidence" value="ECO:0007669"/>
    <property type="project" value="UniProtKB-KW"/>
</dbReference>
<dbReference type="InterPro" id="IPR012340">
    <property type="entry name" value="NA-bd_OB-fold"/>
</dbReference>
<dbReference type="CDD" id="cd05794">
    <property type="entry name" value="S1_EF-P_repeat_2"/>
    <property type="match status" value="1"/>
</dbReference>
<dbReference type="GO" id="GO:0005829">
    <property type="term" value="C:cytosol"/>
    <property type="evidence" value="ECO:0007669"/>
    <property type="project" value="UniProtKB-ARBA"/>
</dbReference>
<dbReference type="InterPro" id="IPR008991">
    <property type="entry name" value="Translation_prot_SH3-like_sf"/>
</dbReference>
<dbReference type="EMBL" id="PFDX01000013">
    <property type="protein sequence ID" value="PJE57559.1"/>
    <property type="molecule type" value="Genomic_DNA"/>
</dbReference>
<reference evidence="9" key="1">
    <citation type="submission" date="2017-09" db="EMBL/GenBank/DDBJ databases">
        <title>Depth-based differentiation of microbial function through sediment-hosted aquifers and enrichment of novel symbionts in the deep terrestrial subsurface.</title>
        <authorList>
            <person name="Probst A.J."/>
            <person name="Ladd B."/>
            <person name="Jarett J.K."/>
            <person name="Geller-Mcgrath D.E."/>
            <person name="Sieber C.M.K."/>
            <person name="Emerson J.B."/>
            <person name="Anantharaman K."/>
            <person name="Thomas B.C."/>
            <person name="Malmstrom R."/>
            <person name="Stieglmeier M."/>
            <person name="Klingl A."/>
            <person name="Woyke T."/>
            <person name="Ryan C.M."/>
            <person name="Banfield J.F."/>
        </authorList>
    </citation>
    <scope>NUCLEOTIDE SEQUENCE [LARGE SCALE GENOMIC DNA]</scope>
</reference>
<dbReference type="Pfam" id="PF09285">
    <property type="entry name" value="Elong-fact-P_C"/>
    <property type="match status" value="1"/>
</dbReference>
<evidence type="ECO:0000256" key="4">
    <source>
        <dbReference type="ARBA" id="ARBA00022490"/>
    </source>
</evidence>
<dbReference type="Gene3D" id="2.40.50.140">
    <property type="entry name" value="Nucleic acid-binding proteins"/>
    <property type="match status" value="2"/>
</dbReference>
<accession>A0A2M8KCA8</accession>
<evidence type="ECO:0000256" key="5">
    <source>
        <dbReference type="ARBA" id="ARBA00022768"/>
    </source>
</evidence>
<evidence type="ECO:0000256" key="2">
    <source>
        <dbReference type="ARBA" id="ARBA00004815"/>
    </source>
</evidence>
<dbReference type="FunFam" id="2.30.30.30:FF:000003">
    <property type="entry name" value="Elongation factor P"/>
    <property type="match status" value="1"/>
</dbReference>
<keyword evidence="5 8" id="KW-0251">Elongation factor</keyword>
<proteinExistence type="inferred from homology"/>
<keyword evidence="4" id="KW-0963">Cytoplasm</keyword>
<dbReference type="PIRSF" id="PIRSF005901">
    <property type="entry name" value="EF-P"/>
    <property type="match status" value="1"/>
</dbReference>
<keyword evidence="6" id="KW-0648">Protein biosynthesis</keyword>
<evidence type="ECO:0000256" key="6">
    <source>
        <dbReference type="ARBA" id="ARBA00022917"/>
    </source>
</evidence>
<comment type="caution">
    <text evidence="8">The sequence shown here is derived from an EMBL/GenBank/DDBJ whole genome shotgun (WGS) entry which is preliminary data.</text>
</comment>
<dbReference type="Pfam" id="PF08207">
    <property type="entry name" value="EFP_N"/>
    <property type="match status" value="1"/>
</dbReference>
<organism evidence="8 9">
    <name type="scientific">Candidatus Portnoybacteria bacterium CG10_big_fil_rev_8_21_14_0_10_38_18</name>
    <dbReference type="NCBI Taxonomy" id="1974813"/>
    <lineage>
        <taxon>Bacteria</taxon>
        <taxon>Candidatus Portnoyibacteriota</taxon>
    </lineage>
</organism>
<evidence type="ECO:0000259" key="7">
    <source>
        <dbReference type="SMART" id="SM00841"/>
    </source>
</evidence>
<comment type="subcellular location">
    <subcellularLocation>
        <location evidence="1">Cytoplasm</location>
    </subcellularLocation>
</comment>
<dbReference type="Gene3D" id="2.30.30.30">
    <property type="match status" value="1"/>
</dbReference>
<dbReference type="InterPro" id="IPR014722">
    <property type="entry name" value="Rib_uL2_dom2"/>
</dbReference>
<gene>
    <name evidence="8" type="ORF">COU82_01235</name>
</gene>